<evidence type="ECO:0000313" key="3">
    <source>
        <dbReference type="Proteomes" id="UP000263094"/>
    </source>
</evidence>
<feature type="transmembrane region" description="Helical" evidence="1">
    <location>
        <begin position="111"/>
        <end position="128"/>
    </location>
</feature>
<gene>
    <name evidence="2" type="ORF">DY218_15420</name>
</gene>
<dbReference type="OrthoDB" id="5198675at2"/>
<comment type="caution">
    <text evidence="2">The sequence shown here is derived from an EMBL/GenBank/DDBJ whole genome shotgun (WGS) entry which is preliminary data.</text>
</comment>
<keyword evidence="1" id="KW-1133">Transmembrane helix</keyword>
<dbReference type="AlphaFoldDB" id="A0A372M5R3"/>
<evidence type="ECO:0000313" key="2">
    <source>
        <dbReference type="EMBL" id="RFU85793.1"/>
    </source>
</evidence>
<dbReference type="Proteomes" id="UP000263094">
    <property type="component" value="Unassembled WGS sequence"/>
</dbReference>
<keyword evidence="1" id="KW-0472">Membrane</keyword>
<protein>
    <recommendedName>
        <fullName evidence="4">Integral membrane protein</fullName>
    </recommendedName>
</protein>
<dbReference type="RefSeq" id="WP_128556589.1">
    <property type="nucleotide sequence ID" value="NZ_QUAK01000083.1"/>
</dbReference>
<sequence>MSTYQLAAIARTPEPRTALRRFLAADALVTSANGLAYLALSGPLGRLLGVDSGLLLPLGAGLVAYAVAVGLIARRAEPPALAVRAVVEANLAWSALSLVALFAWLSPSTAGAVWIPLQALVVAGFAALQHTAQRALRA</sequence>
<feature type="transmembrane region" description="Helical" evidence="1">
    <location>
        <begin position="21"/>
        <end position="40"/>
    </location>
</feature>
<accession>A0A372M5R3</accession>
<keyword evidence="3" id="KW-1185">Reference proteome</keyword>
<evidence type="ECO:0008006" key="4">
    <source>
        <dbReference type="Google" id="ProtNLM"/>
    </source>
</evidence>
<dbReference type="EMBL" id="QUAK01000083">
    <property type="protein sequence ID" value="RFU85793.1"/>
    <property type="molecule type" value="Genomic_DNA"/>
</dbReference>
<name>A0A372M5R3_9ACTN</name>
<keyword evidence="1" id="KW-0812">Transmembrane</keyword>
<proteinExistence type="predicted"/>
<evidence type="ECO:0000256" key="1">
    <source>
        <dbReference type="SAM" id="Phobius"/>
    </source>
</evidence>
<reference evidence="2 3" key="1">
    <citation type="submission" date="2018-08" db="EMBL/GenBank/DDBJ databases">
        <title>Isolation, diversity and antifungal activity of Actinobacteria from wheat.</title>
        <authorList>
            <person name="Han C."/>
        </authorList>
    </citation>
    <scope>NUCLEOTIDE SEQUENCE [LARGE SCALE GENOMIC DNA]</scope>
    <source>
        <strain evidence="2 3">NEAU-YY421</strain>
    </source>
</reference>
<organism evidence="2 3">
    <name type="scientific">Streptomyces triticagri</name>
    <dbReference type="NCBI Taxonomy" id="2293568"/>
    <lineage>
        <taxon>Bacteria</taxon>
        <taxon>Bacillati</taxon>
        <taxon>Actinomycetota</taxon>
        <taxon>Actinomycetes</taxon>
        <taxon>Kitasatosporales</taxon>
        <taxon>Streptomycetaceae</taxon>
        <taxon>Streptomyces</taxon>
    </lineage>
</organism>
<feature type="transmembrane region" description="Helical" evidence="1">
    <location>
        <begin position="52"/>
        <end position="73"/>
    </location>
</feature>
<feature type="transmembrane region" description="Helical" evidence="1">
    <location>
        <begin position="85"/>
        <end position="105"/>
    </location>
</feature>